<feature type="domain" description="Endonuclease/exonuclease/phosphatase" evidence="2">
    <location>
        <begin position="353"/>
        <end position="442"/>
    </location>
</feature>
<dbReference type="InterPro" id="IPR005135">
    <property type="entry name" value="Endo/exonuclease/phosphatase"/>
</dbReference>
<dbReference type="PANTHER" id="PTHR33273">
    <property type="entry name" value="DOMAIN-CONTAINING PROTEIN, PUTATIVE-RELATED"/>
    <property type="match status" value="1"/>
</dbReference>
<organism evidence="3 4">
    <name type="scientific">Trichogramma brassicae</name>
    <dbReference type="NCBI Taxonomy" id="86971"/>
    <lineage>
        <taxon>Eukaryota</taxon>
        <taxon>Metazoa</taxon>
        <taxon>Ecdysozoa</taxon>
        <taxon>Arthropoda</taxon>
        <taxon>Hexapoda</taxon>
        <taxon>Insecta</taxon>
        <taxon>Pterygota</taxon>
        <taxon>Neoptera</taxon>
        <taxon>Endopterygota</taxon>
        <taxon>Hymenoptera</taxon>
        <taxon>Apocrita</taxon>
        <taxon>Proctotrupomorpha</taxon>
        <taxon>Chalcidoidea</taxon>
        <taxon>Trichogrammatidae</taxon>
        <taxon>Trichogramma</taxon>
    </lineage>
</organism>
<evidence type="ECO:0000256" key="1">
    <source>
        <dbReference type="SAM" id="MobiDB-lite"/>
    </source>
</evidence>
<evidence type="ECO:0000313" key="4">
    <source>
        <dbReference type="Proteomes" id="UP000479190"/>
    </source>
</evidence>
<gene>
    <name evidence="3" type="ORF">TBRA_LOCUS13491</name>
</gene>
<evidence type="ECO:0000259" key="2">
    <source>
        <dbReference type="Pfam" id="PF14529"/>
    </source>
</evidence>
<dbReference type="OrthoDB" id="7554092at2759"/>
<dbReference type="Proteomes" id="UP000479190">
    <property type="component" value="Unassembled WGS sequence"/>
</dbReference>
<feature type="compositionally biased region" description="Low complexity" evidence="1">
    <location>
        <begin position="148"/>
        <end position="160"/>
    </location>
</feature>
<dbReference type="SUPFAM" id="SSF56219">
    <property type="entry name" value="DNase I-like"/>
    <property type="match status" value="1"/>
</dbReference>
<dbReference type="GO" id="GO:0003824">
    <property type="term" value="F:catalytic activity"/>
    <property type="evidence" value="ECO:0007669"/>
    <property type="project" value="InterPro"/>
</dbReference>
<feature type="region of interest" description="Disordered" evidence="1">
    <location>
        <begin position="109"/>
        <end position="195"/>
    </location>
</feature>
<accession>A0A6H5IU18</accession>
<dbReference type="EMBL" id="CADCXV010001136">
    <property type="protein sequence ID" value="CAB0041842.1"/>
    <property type="molecule type" value="Genomic_DNA"/>
</dbReference>
<feature type="region of interest" description="Disordered" evidence="1">
    <location>
        <begin position="320"/>
        <end position="344"/>
    </location>
</feature>
<dbReference type="Gene3D" id="3.60.10.10">
    <property type="entry name" value="Endonuclease/exonuclease/phosphatase"/>
    <property type="match status" value="1"/>
</dbReference>
<reference evidence="3 4" key="1">
    <citation type="submission" date="2020-02" db="EMBL/GenBank/DDBJ databases">
        <authorList>
            <person name="Ferguson B K."/>
        </authorList>
    </citation>
    <scope>NUCLEOTIDE SEQUENCE [LARGE SCALE GENOMIC DNA]</scope>
</reference>
<feature type="compositionally biased region" description="Polar residues" evidence="1">
    <location>
        <begin position="109"/>
        <end position="125"/>
    </location>
</feature>
<dbReference type="Pfam" id="PF14529">
    <property type="entry name" value="Exo_endo_phos_2"/>
    <property type="match status" value="1"/>
</dbReference>
<dbReference type="InterPro" id="IPR036691">
    <property type="entry name" value="Endo/exonu/phosph_ase_sf"/>
</dbReference>
<evidence type="ECO:0000313" key="3">
    <source>
        <dbReference type="EMBL" id="CAB0041842.1"/>
    </source>
</evidence>
<name>A0A6H5IU18_9HYME</name>
<dbReference type="PANTHER" id="PTHR33273:SF4">
    <property type="entry name" value="ENDONUCLEASE_EXONUCLEASE_PHOSPHATASE DOMAIN-CONTAINING PROTEIN"/>
    <property type="match status" value="1"/>
</dbReference>
<keyword evidence="4" id="KW-1185">Reference proteome</keyword>
<proteinExistence type="predicted"/>
<sequence length="565" mass="62791">MLAFDENCGKKPRMLGFWVHERRGCTGDESGPGRKTHDNLFVIPLIARPRPILATGNQDEKMIRLEGLIQGLAGYVKDSKKPAIQLQRFSSCLTRAFAALQRTMECTEVPSSQEAVVAASTPSSTRKSDPQHRRRRSWRQRSVPPDFTRTNRSLTPTTTPQSAWRPSRHRDAHQAREVERGSQPPRPRQRKVRLRPDTIVVKAAGTTMYADILQRLYAEPALQETVGKSVQSIRRRASGAMVLQLLKGVQNASALGMELNGVLGDTATASALSHKTALEIRDLDECATKGEICTALCHQLGTANLDPEVVRSLRNAAELRGHADRRHRPARQARGQGAQAWSPESRMAEEAQGKRPLIIAGDFNAWSTEWGSSETKPRGVILLDALSALDVELLNTGHTPTFTGPQGSSIIDLSFASDSLTPRVAGWRVEPGVFTSSDHRAITFNLSVHRPYRSSAGPRWRWSTRTLDEEAFFERLSDVRIPHATPEHPEYMAAALITAITEACSVSMSSGGGHRHRHRHEPVYWWTDEIAALRRQCLRARRLAQRARGRAVEDARLADFVIAKG</sequence>
<dbReference type="AlphaFoldDB" id="A0A6H5IU18"/>
<protein>
    <recommendedName>
        <fullName evidence="2">Endonuclease/exonuclease/phosphatase domain-containing protein</fullName>
    </recommendedName>
</protein>